<name>A0A420JA58_9PEZI</name>
<dbReference type="EMBL" id="MCBQ01001066">
    <property type="protein sequence ID" value="RKF83646.1"/>
    <property type="molecule type" value="Genomic_DNA"/>
</dbReference>
<accession>A0A420JA58</accession>
<reference evidence="2 3" key="1">
    <citation type="journal article" date="2018" name="BMC Genomics">
        <title>Comparative genome analyses reveal sequence features reflecting distinct modes of host-adaptation between dicot and monocot powdery mildew.</title>
        <authorList>
            <person name="Wu Y."/>
            <person name="Ma X."/>
            <person name="Pan Z."/>
            <person name="Kale S.D."/>
            <person name="Song Y."/>
            <person name="King H."/>
            <person name="Zhang Q."/>
            <person name="Presley C."/>
            <person name="Deng X."/>
            <person name="Wei C.I."/>
            <person name="Xiao S."/>
        </authorList>
    </citation>
    <scope>NUCLEOTIDE SEQUENCE [LARGE SCALE GENOMIC DNA]</scope>
    <source>
        <strain evidence="2">UMSG3</strain>
    </source>
</reference>
<organism evidence="2 3">
    <name type="scientific">Golovinomyces cichoracearum</name>
    <dbReference type="NCBI Taxonomy" id="62708"/>
    <lineage>
        <taxon>Eukaryota</taxon>
        <taxon>Fungi</taxon>
        <taxon>Dikarya</taxon>
        <taxon>Ascomycota</taxon>
        <taxon>Pezizomycotina</taxon>
        <taxon>Leotiomycetes</taxon>
        <taxon>Erysiphales</taxon>
        <taxon>Erysiphaceae</taxon>
        <taxon>Golovinomyces</taxon>
    </lineage>
</organism>
<evidence type="ECO:0000313" key="3">
    <source>
        <dbReference type="Proteomes" id="UP000283383"/>
    </source>
</evidence>
<dbReference type="CDD" id="cd00024">
    <property type="entry name" value="CD_CSD"/>
    <property type="match status" value="1"/>
</dbReference>
<comment type="caution">
    <text evidence="2">The sequence shown here is derived from an EMBL/GenBank/DDBJ whole genome shotgun (WGS) entry which is preliminary data.</text>
</comment>
<comment type="subunit">
    <text evidence="1">Component of the NuA4 histone acetyltransferase complex.</text>
</comment>
<keyword evidence="3" id="KW-1185">Reference proteome</keyword>
<evidence type="ECO:0008006" key="4">
    <source>
        <dbReference type="Google" id="ProtNLM"/>
    </source>
</evidence>
<sequence length="124" mass="15063">MFNVFHPNLLRLYIPNPIPLQDPPKPKPVKIVPNPNSKDGQDEYLLVNEVVDCKRFRNKWKYRVKWTGDPKYQWEDKENWINHYDAWLFHWKYPNKSKPPNQKIPKNWLPKKEDRDSIKDIAVV</sequence>
<evidence type="ECO:0000313" key="2">
    <source>
        <dbReference type="EMBL" id="RKF83646.1"/>
    </source>
</evidence>
<dbReference type="InterPro" id="IPR016197">
    <property type="entry name" value="Chromo-like_dom_sf"/>
</dbReference>
<dbReference type="SUPFAM" id="SSF54160">
    <property type="entry name" value="Chromo domain-like"/>
    <property type="match status" value="1"/>
</dbReference>
<protein>
    <recommendedName>
        <fullName evidence="4">Chromo domain-containing protein</fullName>
    </recommendedName>
</protein>
<gene>
    <name evidence="2" type="ORF">GcM3_010038</name>
</gene>
<proteinExistence type="predicted"/>
<evidence type="ECO:0000256" key="1">
    <source>
        <dbReference type="ARBA" id="ARBA00011353"/>
    </source>
</evidence>
<dbReference type="AlphaFoldDB" id="A0A420JA58"/>
<dbReference type="Proteomes" id="UP000283383">
    <property type="component" value="Unassembled WGS sequence"/>
</dbReference>